<dbReference type="Proteomes" id="UP001143370">
    <property type="component" value="Unassembled WGS sequence"/>
</dbReference>
<gene>
    <name evidence="2" type="ORF">GCM10017643_29950</name>
</gene>
<evidence type="ECO:0000313" key="2">
    <source>
        <dbReference type="EMBL" id="GLK72879.1"/>
    </source>
</evidence>
<protein>
    <submittedName>
        <fullName evidence="2">Uncharacterized protein</fullName>
    </submittedName>
</protein>
<keyword evidence="3" id="KW-1185">Reference proteome</keyword>
<reference evidence="2" key="2">
    <citation type="submission" date="2023-01" db="EMBL/GenBank/DDBJ databases">
        <authorList>
            <person name="Sun Q."/>
            <person name="Evtushenko L."/>
        </authorList>
    </citation>
    <scope>NUCLEOTIDE SEQUENCE</scope>
    <source>
        <strain evidence="2">VKM B-2484</strain>
    </source>
</reference>
<name>A0A9W6MZM1_9HYPH</name>
<accession>A0A9W6MZM1</accession>
<dbReference type="PROSITE" id="PS51257">
    <property type="entry name" value="PROKAR_LIPOPROTEIN"/>
    <property type="match status" value="1"/>
</dbReference>
<comment type="caution">
    <text evidence="2">The sequence shown here is derived from an EMBL/GenBank/DDBJ whole genome shotgun (WGS) entry which is preliminary data.</text>
</comment>
<organism evidence="2 3">
    <name type="scientific">Ancylobacter dichloromethanicus</name>
    <dbReference type="NCBI Taxonomy" id="518825"/>
    <lineage>
        <taxon>Bacteria</taxon>
        <taxon>Pseudomonadati</taxon>
        <taxon>Pseudomonadota</taxon>
        <taxon>Alphaproteobacteria</taxon>
        <taxon>Hyphomicrobiales</taxon>
        <taxon>Xanthobacteraceae</taxon>
        <taxon>Ancylobacter</taxon>
    </lineage>
</organism>
<feature type="region of interest" description="Disordered" evidence="1">
    <location>
        <begin position="67"/>
        <end position="109"/>
    </location>
</feature>
<evidence type="ECO:0000313" key="3">
    <source>
        <dbReference type="Proteomes" id="UP001143370"/>
    </source>
</evidence>
<reference evidence="2" key="1">
    <citation type="journal article" date="2014" name="Int. J. Syst. Evol. Microbiol.">
        <title>Complete genome sequence of Corynebacterium casei LMG S-19264T (=DSM 44701T), isolated from a smear-ripened cheese.</title>
        <authorList>
            <consortium name="US DOE Joint Genome Institute (JGI-PGF)"/>
            <person name="Walter F."/>
            <person name="Albersmeier A."/>
            <person name="Kalinowski J."/>
            <person name="Ruckert C."/>
        </authorList>
    </citation>
    <scope>NUCLEOTIDE SEQUENCE</scope>
    <source>
        <strain evidence="2">VKM B-2484</strain>
    </source>
</reference>
<dbReference type="EMBL" id="BSFJ01000019">
    <property type="protein sequence ID" value="GLK72879.1"/>
    <property type="molecule type" value="Genomic_DNA"/>
</dbReference>
<dbReference type="AlphaFoldDB" id="A0A9W6MZM1"/>
<sequence>MNQGETRQCGAADRRLRVLACVGMAGMLLAGCASAGGTSDLISGAAVESSAPEAGAVESAALPVAAETPASATAGNGLSRAAPAPKGREKTPEPEYPTFGAPAQIGDRPVMTKEQTEAMQKNLEGLAQQRENQMLRAIEADQ</sequence>
<evidence type="ECO:0000256" key="1">
    <source>
        <dbReference type="SAM" id="MobiDB-lite"/>
    </source>
</evidence>
<proteinExistence type="predicted"/>